<protein>
    <recommendedName>
        <fullName evidence="2">Tyr recombinase domain-containing protein</fullName>
    </recommendedName>
</protein>
<gene>
    <name evidence="3" type="ORF">PS938_04533</name>
</gene>
<keyword evidence="1" id="KW-0233">DNA recombination</keyword>
<evidence type="ECO:0000313" key="3">
    <source>
        <dbReference type="EMBL" id="VVQ18202.1"/>
    </source>
</evidence>
<dbReference type="EMBL" id="CABVJE010000022">
    <property type="protein sequence ID" value="VVQ18202.1"/>
    <property type="molecule type" value="Genomic_DNA"/>
</dbReference>
<dbReference type="InterPro" id="IPR002104">
    <property type="entry name" value="Integrase_catalytic"/>
</dbReference>
<dbReference type="InterPro" id="IPR013762">
    <property type="entry name" value="Integrase-like_cat_sf"/>
</dbReference>
<dbReference type="CDD" id="cd00397">
    <property type="entry name" value="DNA_BRE_C"/>
    <property type="match status" value="1"/>
</dbReference>
<dbReference type="GO" id="GO:0003677">
    <property type="term" value="F:DNA binding"/>
    <property type="evidence" value="ECO:0007669"/>
    <property type="project" value="InterPro"/>
</dbReference>
<proteinExistence type="predicted"/>
<dbReference type="GO" id="GO:0015074">
    <property type="term" value="P:DNA integration"/>
    <property type="evidence" value="ECO:0007669"/>
    <property type="project" value="InterPro"/>
</dbReference>
<dbReference type="OrthoDB" id="6819422at2"/>
<dbReference type="Gene3D" id="1.10.443.10">
    <property type="entry name" value="Intergrase catalytic core"/>
    <property type="match status" value="1"/>
</dbReference>
<dbReference type="InterPro" id="IPR011010">
    <property type="entry name" value="DNA_brk_join_enz"/>
</dbReference>
<dbReference type="AlphaFoldDB" id="A0A5E7V2M1"/>
<evidence type="ECO:0000313" key="4">
    <source>
        <dbReference type="Proteomes" id="UP000327191"/>
    </source>
</evidence>
<dbReference type="RefSeq" id="WP_150673758.1">
    <property type="nucleotide sequence ID" value="NZ_CABVJE010000022.1"/>
</dbReference>
<organism evidence="3 4">
    <name type="scientific">Pseudomonas fluorescens</name>
    <dbReference type="NCBI Taxonomy" id="294"/>
    <lineage>
        <taxon>Bacteria</taxon>
        <taxon>Pseudomonadati</taxon>
        <taxon>Pseudomonadota</taxon>
        <taxon>Gammaproteobacteria</taxon>
        <taxon>Pseudomonadales</taxon>
        <taxon>Pseudomonadaceae</taxon>
        <taxon>Pseudomonas</taxon>
    </lineage>
</organism>
<name>A0A5E7V2M1_PSEFL</name>
<feature type="domain" description="Tyr recombinase" evidence="2">
    <location>
        <begin position="175"/>
        <end position="395"/>
    </location>
</feature>
<reference evidence="3 4" key="1">
    <citation type="submission" date="2019-09" db="EMBL/GenBank/DDBJ databases">
        <authorList>
            <person name="Chandra G."/>
            <person name="Truman W A."/>
        </authorList>
    </citation>
    <scope>NUCLEOTIDE SEQUENCE [LARGE SCALE GENOMIC DNA]</scope>
    <source>
        <strain evidence="3">PS938</strain>
    </source>
</reference>
<evidence type="ECO:0000259" key="2">
    <source>
        <dbReference type="PROSITE" id="PS51898"/>
    </source>
</evidence>
<sequence length="411" mass="47378">MLRTQRFVMKSGERYVVLIDECTGIPHYAANLFITTQLRNASASYASMVAAAGHLTFLYRFLAVRNIDLVERCQTKAFLHSYEVDSLRDFLSYRFREWERCTVDPQLFTVEALLASRGVVHKDVLYSRLTTAKQYIVWFGRRFFDHLRPEPVALSQLGTQILALRPRHKGRNQHIIDRALSEREQALLAQCLELDAPSNPFGHDVRVRNRLMVLIEMELGIRGGELLNIRVSDCNFSNNTLLIARRADQVDDPRKFQPLVKTRERKLPVSDSLMAEVHSYIMVQRRTVRNANRCPYLFVTHKNGPTVGQPLSISAYQKVWDVLRSSVAELQAVTGHRLRHQWNHSFSKELDELPNPPTAEEQEQIRSRWMGWKEGSGTAATYNRRFIQAKADEVGLALQRKARSQKGECDE</sequence>
<dbReference type="SUPFAM" id="SSF56349">
    <property type="entry name" value="DNA breaking-rejoining enzymes"/>
    <property type="match status" value="1"/>
</dbReference>
<accession>A0A5E7V2M1</accession>
<evidence type="ECO:0000256" key="1">
    <source>
        <dbReference type="ARBA" id="ARBA00023172"/>
    </source>
</evidence>
<dbReference type="Proteomes" id="UP000327191">
    <property type="component" value="Unassembled WGS sequence"/>
</dbReference>
<dbReference type="GO" id="GO:0006310">
    <property type="term" value="P:DNA recombination"/>
    <property type="evidence" value="ECO:0007669"/>
    <property type="project" value="UniProtKB-KW"/>
</dbReference>
<dbReference type="PROSITE" id="PS51898">
    <property type="entry name" value="TYR_RECOMBINASE"/>
    <property type="match status" value="1"/>
</dbReference>
<dbReference type="Pfam" id="PF00589">
    <property type="entry name" value="Phage_integrase"/>
    <property type="match status" value="1"/>
</dbReference>